<dbReference type="PROSITE" id="PS50113">
    <property type="entry name" value="PAC"/>
    <property type="match status" value="1"/>
</dbReference>
<dbReference type="NCBIfam" id="TIGR00229">
    <property type="entry name" value="sensory_box"/>
    <property type="match status" value="1"/>
</dbReference>
<gene>
    <name evidence="3" type="ORF">C5Y96_08140</name>
</gene>
<name>A0A2S8FWL0_9BACT</name>
<feature type="non-terminal residue" evidence="3">
    <location>
        <position position="120"/>
    </location>
</feature>
<feature type="domain" description="PAC" evidence="2">
    <location>
        <begin position="75"/>
        <end position="120"/>
    </location>
</feature>
<sequence>MILRAVNAAASAMVQVDESGAIELVNNKACQLFGYEHDEMIGSPIELLVPERFRRKHVVYRDSYNKDRYARNMGEGRDLFGLRKDGSEFPIEIGLTPVDEMEGKSTMATIIDVTDRKARE</sequence>
<feature type="domain" description="PAS" evidence="1">
    <location>
        <begin position="1"/>
        <end position="51"/>
    </location>
</feature>
<dbReference type="CDD" id="cd00130">
    <property type="entry name" value="PAS"/>
    <property type="match status" value="1"/>
</dbReference>
<dbReference type="InterPro" id="IPR000014">
    <property type="entry name" value="PAS"/>
</dbReference>
<dbReference type="AlphaFoldDB" id="A0A2S8FWL0"/>
<evidence type="ECO:0000259" key="1">
    <source>
        <dbReference type="PROSITE" id="PS50112"/>
    </source>
</evidence>
<evidence type="ECO:0000259" key="2">
    <source>
        <dbReference type="PROSITE" id="PS50113"/>
    </source>
</evidence>
<dbReference type="RefSeq" id="WP_114322165.1">
    <property type="nucleotide sequence ID" value="NZ_PUIA01000023.1"/>
</dbReference>
<dbReference type="SUPFAM" id="SSF55785">
    <property type="entry name" value="PYP-like sensor domain (PAS domain)"/>
    <property type="match status" value="1"/>
</dbReference>
<dbReference type="PROSITE" id="PS50112">
    <property type="entry name" value="PAS"/>
    <property type="match status" value="1"/>
</dbReference>
<protein>
    <recommendedName>
        <fullName evidence="5">PAS domain-containing sensor histidine kinase</fullName>
    </recommendedName>
</protein>
<dbReference type="InterPro" id="IPR035965">
    <property type="entry name" value="PAS-like_dom_sf"/>
</dbReference>
<dbReference type="Pfam" id="PF13426">
    <property type="entry name" value="PAS_9"/>
    <property type="match status" value="1"/>
</dbReference>
<evidence type="ECO:0000313" key="4">
    <source>
        <dbReference type="Proteomes" id="UP000240009"/>
    </source>
</evidence>
<proteinExistence type="predicted"/>
<organism evidence="3 4">
    <name type="scientific">Blastopirellula marina</name>
    <dbReference type="NCBI Taxonomy" id="124"/>
    <lineage>
        <taxon>Bacteria</taxon>
        <taxon>Pseudomonadati</taxon>
        <taxon>Planctomycetota</taxon>
        <taxon>Planctomycetia</taxon>
        <taxon>Pirellulales</taxon>
        <taxon>Pirellulaceae</taxon>
        <taxon>Blastopirellula</taxon>
    </lineage>
</organism>
<dbReference type="SMART" id="SM00091">
    <property type="entry name" value="PAS"/>
    <property type="match status" value="1"/>
</dbReference>
<dbReference type="InterPro" id="IPR000700">
    <property type="entry name" value="PAS-assoc_C"/>
</dbReference>
<comment type="caution">
    <text evidence="3">The sequence shown here is derived from an EMBL/GenBank/DDBJ whole genome shotgun (WGS) entry which is preliminary data.</text>
</comment>
<reference evidence="3 4" key="1">
    <citation type="submission" date="2018-02" db="EMBL/GenBank/DDBJ databases">
        <title>Comparative genomes isolates from brazilian mangrove.</title>
        <authorList>
            <person name="Araujo J.E."/>
            <person name="Taketani R.G."/>
            <person name="Silva M.C.P."/>
            <person name="Loureco M.V."/>
            <person name="Andreote F.D."/>
        </authorList>
    </citation>
    <scope>NUCLEOTIDE SEQUENCE [LARGE SCALE GENOMIC DNA]</scope>
    <source>
        <strain evidence="3 4">HEX-2 MGV</strain>
    </source>
</reference>
<accession>A0A2S8FWL0</accession>
<evidence type="ECO:0000313" key="3">
    <source>
        <dbReference type="EMBL" id="PQO36565.1"/>
    </source>
</evidence>
<dbReference type="Gene3D" id="3.30.450.20">
    <property type="entry name" value="PAS domain"/>
    <property type="match status" value="1"/>
</dbReference>
<evidence type="ECO:0008006" key="5">
    <source>
        <dbReference type="Google" id="ProtNLM"/>
    </source>
</evidence>
<dbReference type="Proteomes" id="UP000240009">
    <property type="component" value="Unassembled WGS sequence"/>
</dbReference>
<dbReference type="EMBL" id="PUIA01000023">
    <property type="protein sequence ID" value="PQO36565.1"/>
    <property type="molecule type" value="Genomic_DNA"/>
</dbReference>